<dbReference type="RefSeq" id="WP_406336605.1">
    <property type="nucleotide sequence ID" value="NZ_CP108188.1"/>
</dbReference>
<accession>A0ABZ1LH29</accession>
<feature type="region of interest" description="Disordered" evidence="1">
    <location>
        <begin position="87"/>
        <end position="115"/>
    </location>
</feature>
<evidence type="ECO:0000256" key="1">
    <source>
        <dbReference type="SAM" id="MobiDB-lite"/>
    </source>
</evidence>
<evidence type="ECO:0000313" key="2">
    <source>
        <dbReference type="EMBL" id="WTR73801.1"/>
    </source>
</evidence>
<feature type="compositionally biased region" description="Polar residues" evidence="1">
    <location>
        <begin position="97"/>
        <end position="107"/>
    </location>
</feature>
<organism evidence="2 3">
    <name type="scientific">Streptomyces zaomyceticus</name>
    <dbReference type="NCBI Taxonomy" id="68286"/>
    <lineage>
        <taxon>Bacteria</taxon>
        <taxon>Bacillati</taxon>
        <taxon>Actinomycetota</taxon>
        <taxon>Actinomycetes</taxon>
        <taxon>Kitasatosporales</taxon>
        <taxon>Streptomycetaceae</taxon>
        <taxon>Streptomyces</taxon>
    </lineage>
</organism>
<name>A0ABZ1LH29_9ACTN</name>
<dbReference type="Proteomes" id="UP001622594">
    <property type="component" value="Chromosome"/>
</dbReference>
<gene>
    <name evidence="2" type="ORF">OG814_33210</name>
</gene>
<proteinExistence type="predicted"/>
<protein>
    <submittedName>
        <fullName evidence="2">Uncharacterized protein</fullName>
    </submittedName>
</protein>
<evidence type="ECO:0000313" key="3">
    <source>
        <dbReference type="Proteomes" id="UP001622594"/>
    </source>
</evidence>
<sequence>MTFEYRDDWGRRLNVSPDADHNDQPVVALWSHGEYGVSVPVRVPADRVEEVVAGIRDAARTAAGRPAGPLTHTAAANATAWAIAHEKAATDRAARTASGQQPETTPWITDGRHGPTPEEMAAAVKRRSVATVDPAVCPRCKGDNQEAFELCADCADPTTADDPTPLRWGLGDVLWGDDDTVTICLSGPDREPYWLELEPEQAAALRDDLAGPDGQDDIGSEGPDPCSACPTFPCRKCAPAVGQPAEAQATDEAEFTDASTAFMQIGQTPALRGLRVELRIEGYPPIVGNYAGAGMRRLEEGVLAIEPLLLFAWANTAADNETVEDETR</sequence>
<dbReference type="EMBL" id="CP108188">
    <property type="protein sequence ID" value="WTR73801.1"/>
    <property type="molecule type" value="Genomic_DNA"/>
</dbReference>
<reference evidence="2 3" key="1">
    <citation type="submission" date="2022-10" db="EMBL/GenBank/DDBJ databases">
        <title>The complete genomes of actinobacterial strains from the NBC collection.</title>
        <authorList>
            <person name="Joergensen T.S."/>
            <person name="Alvarez Arevalo M."/>
            <person name="Sterndorff E.B."/>
            <person name="Faurdal D."/>
            <person name="Vuksanovic O."/>
            <person name="Mourched A.-S."/>
            <person name="Charusanti P."/>
            <person name="Shaw S."/>
            <person name="Blin K."/>
            <person name="Weber T."/>
        </authorList>
    </citation>
    <scope>NUCLEOTIDE SEQUENCE [LARGE SCALE GENOMIC DNA]</scope>
    <source>
        <strain evidence="2 3">NBC_00123</strain>
    </source>
</reference>
<keyword evidence="3" id="KW-1185">Reference proteome</keyword>